<evidence type="ECO:0000256" key="2">
    <source>
        <dbReference type="ARBA" id="ARBA00010102"/>
    </source>
</evidence>
<dbReference type="InterPro" id="IPR037363">
    <property type="entry name" value="Sec13/Seh1_fam"/>
</dbReference>
<dbReference type="GO" id="GO:1904263">
    <property type="term" value="P:positive regulation of TORC1 signaling"/>
    <property type="evidence" value="ECO:0007669"/>
    <property type="project" value="TreeGrafter"/>
</dbReference>
<feature type="repeat" description="WD" evidence="8">
    <location>
        <begin position="209"/>
        <end position="254"/>
    </location>
</feature>
<keyword evidence="11" id="KW-1185">Reference proteome</keyword>
<evidence type="ECO:0000256" key="9">
    <source>
        <dbReference type="SAM" id="MobiDB-lite"/>
    </source>
</evidence>
<dbReference type="PANTHER" id="PTHR11024">
    <property type="entry name" value="NUCLEAR PORE COMPLEX PROTEIN SEC13 / SEH1 FAMILY MEMBER"/>
    <property type="match status" value="1"/>
</dbReference>
<dbReference type="PRINTS" id="PR00320">
    <property type="entry name" value="GPROTEINBRPT"/>
</dbReference>
<reference evidence="10" key="1">
    <citation type="submission" date="2022-10" db="EMBL/GenBank/DDBJ databases">
        <title>Novel sulphate-reducing endosymbionts in the free-living metamonad Anaeramoeba.</title>
        <authorList>
            <person name="Jerlstrom-Hultqvist J."/>
            <person name="Cepicka I."/>
            <person name="Gallot-Lavallee L."/>
            <person name="Salas-Leiva D."/>
            <person name="Curtis B.A."/>
            <person name="Zahonova K."/>
            <person name="Pipaliya S."/>
            <person name="Dacks J."/>
            <person name="Roger A.J."/>
        </authorList>
    </citation>
    <scope>NUCLEOTIDE SEQUENCE</scope>
    <source>
        <strain evidence="10">BMAN</strain>
    </source>
</reference>
<evidence type="ECO:0000256" key="4">
    <source>
        <dbReference type="ARBA" id="ARBA00022574"/>
    </source>
</evidence>
<evidence type="ECO:0000256" key="7">
    <source>
        <dbReference type="ARBA" id="ARBA00023242"/>
    </source>
</evidence>
<proteinExistence type="inferred from homology"/>
<dbReference type="Pfam" id="PF00400">
    <property type="entry name" value="WD40"/>
    <property type="match status" value="4"/>
</dbReference>
<evidence type="ECO:0000256" key="3">
    <source>
        <dbReference type="ARBA" id="ARBA00022448"/>
    </source>
</evidence>
<feature type="compositionally biased region" description="Low complexity" evidence="9">
    <location>
        <begin position="335"/>
        <end position="346"/>
    </location>
</feature>
<gene>
    <name evidence="10" type="ORF">M0811_12879</name>
</gene>
<dbReference type="GO" id="GO:0015031">
    <property type="term" value="P:protein transport"/>
    <property type="evidence" value="ECO:0007669"/>
    <property type="project" value="UniProtKB-KW"/>
</dbReference>
<feature type="repeat" description="WD" evidence="8">
    <location>
        <begin position="261"/>
        <end position="292"/>
    </location>
</feature>
<comment type="similarity">
    <text evidence="2">Belongs to the WD repeat SEC13 family.</text>
</comment>
<dbReference type="InterPro" id="IPR015943">
    <property type="entry name" value="WD40/YVTN_repeat-like_dom_sf"/>
</dbReference>
<organism evidence="10 11">
    <name type="scientific">Anaeramoeba ignava</name>
    <name type="common">Anaerobic marine amoeba</name>
    <dbReference type="NCBI Taxonomy" id="1746090"/>
    <lineage>
        <taxon>Eukaryota</taxon>
        <taxon>Metamonada</taxon>
        <taxon>Anaeramoebidae</taxon>
        <taxon>Anaeramoeba</taxon>
    </lineage>
</organism>
<protein>
    <submittedName>
        <fullName evidence="10">Nucleoporin seh1</fullName>
    </submittedName>
</protein>
<name>A0A9Q0R4X8_ANAIG</name>
<dbReference type="InterPro" id="IPR020472">
    <property type="entry name" value="WD40_PAC1"/>
</dbReference>
<evidence type="ECO:0000256" key="8">
    <source>
        <dbReference type="PROSITE-ProRule" id="PRU00221"/>
    </source>
</evidence>
<dbReference type="Proteomes" id="UP001149090">
    <property type="component" value="Unassembled WGS sequence"/>
</dbReference>
<dbReference type="SUPFAM" id="SSF50978">
    <property type="entry name" value="WD40 repeat-like"/>
    <property type="match status" value="1"/>
</dbReference>
<dbReference type="GO" id="GO:0035859">
    <property type="term" value="C:Seh1-associated complex"/>
    <property type="evidence" value="ECO:0007669"/>
    <property type="project" value="TreeGrafter"/>
</dbReference>
<evidence type="ECO:0000313" key="11">
    <source>
        <dbReference type="Proteomes" id="UP001149090"/>
    </source>
</evidence>
<keyword evidence="4 8" id="KW-0853">WD repeat</keyword>
<comment type="caution">
    <text evidence="10">The sequence shown here is derived from an EMBL/GenBank/DDBJ whole genome shotgun (WGS) entry which is preliminary data.</text>
</comment>
<dbReference type="AlphaFoldDB" id="A0A9Q0R4X8"/>
<dbReference type="GO" id="GO:0005198">
    <property type="term" value="F:structural molecule activity"/>
    <property type="evidence" value="ECO:0007669"/>
    <property type="project" value="InterPro"/>
</dbReference>
<accession>A0A9Q0R4X8</accession>
<keyword evidence="7" id="KW-0539">Nucleus</keyword>
<dbReference type="InterPro" id="IPR001680">
    <property type="entry name" value="WD40_rpt"/>
</dbReference>
<evidence type="ECO:0000313" key="10">
    <source>
        <dbReference type="EMBL" id="KAJ5067527.1"/>
    </source>
</evidence>
<keyword evidence="3" id="KW-0813">Transport</keyword>
<sequence>MKLLFQLQTSHDSLIHDVSIDFYGKRIATCSSDQKIKVWEKKSQGRWVCSSEWKAHNGSIWKIVWAHPQFGQCIASCSFDQTVCIWEEQDEPIQDQKNTVSYWAKKATISDGQMSIQDIKFAPSHFGLKLATADSSGMLRMYEAPDIMDLSRWAQTHEFQVSKLCVNSMSWNISRGSIPMIAIASNDRLNPLQIWEFIETSRKWTEGLKLAHDDIVNHVDWAPQIGRSFHLIATASKDGKVRIWKLDESAKKIAPNYPFVCEGHTGEVWKVEWNITGTILASSADDGTVRLWRADIDGKWNCLSIISTENKEKVFQNQKENNENLQLNDNRDDQNNSNDNLQIEFK</sequence>
<dbReference type="OMA" id="NAPTRRW"/>
<feature type="repeat" description="WD" evidence="8">
    <location>
        <begin position="8"/>
        <end position="40"/>
    </location>
</feature>
<evidence type="ECO:0000256" key="5">
    <source>
        <dbReference type="ARBA" id="ARBA00022737"/>
    </source>
</evidence>
<dbReference type="PROSITE" id="PS50082">
    <property type="entry name" value="WD_REPEATS_2"/>
    <property type="match status" value="3"/>
</dbReference>
<dbReference type="PANTHER" id="PTHR11024:SF3">
    <property type="entry name" value="NUCLEOPORIN SEH1"/>
    <property type="match status" value="1"/>
</dbReference>
<evidence type="ECO:0000256" key="6">
    <source>
        <dbReference type="ARBA" id="ARBA00022927"/>
    </source>
</evidence>
<feature type="region of interest" description="Disordered" evidence="9">
    <location>
        <begin position="322"/>
        <end position="346"/>
    </location>
</feature>
<dbReference type="GO" id="GO:0034198">
    <property type="term" value="P:cellular response to amino acid starvation"/>
    <property type="evidence" value="ECO:0007669"/>
    <property type="project" value="TreeGrafter"/>
</dbReference>
<dbReference type="EMBL" id="JAPDFW010000126">
    <property type="protein sequence ID" value="KAJ5067527.1"/>
    <property type="molecule type" value="Genomic_DNA"/>
</dbReference>
<evidence type="ECO:0000256" key="1">
    <source>
        <dbReference type="ARBA" id="ARBA00004259"/>
    </source>
</evidence>
<keyword evidence="6" id="KW-0653">Protein transport</keyword>
<comment type="subcellular location">
    <subcellularLocation>
        <location evidence="1">Nucleus envelope</location>
    </subcellularLocation>
</comment>
<keyword evidence="5" id="KW-0677">Repeat</keyword>
<dbReference type="GO" id="GO:0031080">
    <property type="term" value="C:nuclear pore outer ring"/>
    <property type="evidence" value="ECO:0007669"/>
    <property type="project" value="TreeGrafter"/>
</dbReference>
<dbReference type="PROSITE" id="PS50294">
    <property type="entry name" value="WD_REPEATS_REGION"/>
    <property type="match status" value="1"/>
</dbReference>
<dbReference type="OrthoDB" id="5566198at2759"/>
<dbReference type="Gene3D" id="2.130.10.10">
    <property type="entry name" value="YVTN repeat-like/Quinoprotein amine dehydrogenase"/>
    <property type="match status" value="1"/>
</dbReference>
<dbReference type="SMART" id="SM00320">
    <property type="entry name" value="WD40"/>
    <property type="match status" value="6"/>
</dbReference>
<dbReference type="InterPro" id="IPR036322">
    <property type="entry name" value="WD40_repeat_dom_sf"/>
</dbReference>